<reference evidence="2" key="2">
    <citation type="submission" date="2021-09" db="EMBL/GenBank/DDBJ databases">
        <authorList>
            <person name="Jia N."/>
            <person name="Wang J."/>
            <person name="Shi W."/>
            <person name="Du L."/>
            <person name="Sun Y."/>
            <person name="Zhan W."/>
            <person name="Jiang J."/>
            <person name="Wang Q."/>
            <person name="Zhang B."/>
            <person name="Ji P."/>
            <person name="Sakyi L.B."/>
            <person name="Cui X."/>
            <person name="Yuan T."/>
            <person name="Jiang B."/>
            <person name="Yang W."/>
            <person name="Lam T.T.-Y."/>
            <person name="Chang Q."/>
            <person name="Ding S."/>
            <person name="Wang X."/>
            <person name="Zhu J."/>
            <person name="Ruan X."/>
            <person name="Zhao L."/>
            <person name="Wei J."/>
            <person name="Que T."/>
            <person name="Du C."/>
            <person name="Cheng J."/>
            <person name="Dai P."/>
            <person name="Han X."/>
            <person name="Huang E."/>
            <person name="Gao Y."/>
            <person name="Liu J."/>
            <person name="Shao H."/>
            <person name="Ye R."/>
            <person name="Li L."/>
            <person name="Wei W."/>
            <person name="Wang X."/>
            <person name="Wang C."/>
            <person name="Huo Q."/>
            <person name="Li W."/>
            <person name="Guo W."/>
            <person name="Chen H."/>
            <person name="Chen S."/>
            <person name="Zhou L."/>
            <person name="Zhou L."/>
            <person name="Ni X."/>
            <person name="Tian J."/>
            <person name="Zhou Y."/>
            <person name="Sheng Y."/>
            <person name="Liu T."/>
            <person name="Pan Y."/>
            <person name="Xia L."/>
            <person name="Li J."/>
            <person name="Zhao F."/>
            <person name="Cao W."/>
        </authorList>
    </citation>
    <scope>NUCLEOTIDE SEQUENCE</scope>
    <source>
        <strain evidence="2">Rsan-2018</strain>
        <tissue evidence="2">Larvae</tissue>
    </source>
</reference>
<proteinExistence type="predicted"/>
<evidence type="ECO:0000313" key="2">
    <source>
        <dbReference type="EMBL" id="KAH7931785.1"/>
    </source>
</evidence>
<feature type="compositionally biased region" description="Acidic residues" evidence="1">
    <location>
        <begin position="78"/>
        <end position="88"/>
    </location>
</feature>
<comment type="caution">
    <text evidence="2">The sequence shown here is derived from an EMBL/GenBank/DDBJ whole genome shotgun (WGS) entry which is preliminary data.</text>
</comment>
<reference evidence="2" key="1">
    <citation type="journal article" date="2020" name="Cell">
        <title>Large-Scale Comparative Analyses of Tick Genomes Elucidate Their Genetic Diversity and Vector Capacities.</title>
        <authorList>
            <consortium name="Tick Genome and Microbiome Consortium (TIGMIC)"/>
            <person name="Jia N."/>
            <person name="Wang J."/>
            <person name="Shi W."/>
            <person name="Du L."/>
            <person name="Sun Y."/>
            <person name="Zhan W."/>
            <person name="Jiang J.F."/>
            <person name="Wang Q."/>
            <person name="Zhang B."/>
            <person name="Ji P."/>
            <person name="Bell-Sakyi L."/>
            <person name="Cui X.M."/>
            <person name="Yuan T.T."/>
            <person name="Jiang B.G."/>
            <person name="Yang W.F."/>
            <person name="Lam T.T."/>
            <person name="Chang Q.C."/>
            <person name="Ding S.J."/>
            <person name="Wang X.J."/>
            <person name="Zhu J.G."/>
            <person name="Ruan X.D."/>
            <person name="Zhao L."/>
            <person name="Wei J.T."/>
            <person name="Ye R.Z."/>
            <person name="Que T.C."/>
            <person name="Du C.H."/>
            <person name="Zhou Y.H."/>
            <person name="Cheng J.X."/>
            <person name="Dai P.F."/>
            <person name="Guo W.B."/>
            <person name="Han X.H."/>
            <person name="Huang E.J."/>
            <person name="Li L.F."/>
            <person name="Wei W."/>
            <person name="Gao Y.C."/>
            <person name="Liu J.Z."/>
            <person name="Shao H.Z."/>
            <person name="Wang X."/>
            <person name="Wang C.C."/>
            <person name="Yang T.C."/>
            <person name="Huo Q.B."/>
            <person name="Li W."/>
            <person name="Chen H.Y."/>
            <person name="Chen S.E."/>
            <person name="Zhou L.G."/>
            <person name="Ni X.B."/>
            <person name="Tian J.H."/>
            <person name="Sheng Y."/>
            <person name="Liu T."/>
            <person name="Pan Y.S."/>
            <person name="Xia L.Y."/>
            <person name="Li J."/>
            <person name="Zhao F."/>
            <person name="Cao W.C."/>
        </authorList>
    </citation>
    <scope>NUCLEOTIDE SEQUENCE</scope>
    <source>
        <strain evidence="2">Rsan-2018</strain>
    </source>
</reference>
<sequence length="227" mass="24433">MTSETRGEKEPTSTPVSNKSSTRTGTSLGEYVSTSSSTGCPPRERRRGLEVAHGESTDYVTRENLVYKFSTLSINESTGEDDGTELETESPRLEQGERETSPPASGLQPRGAEANVPPVLTDIEGLDQESLERGVSTFPPTSLPRHRVPSGVETTRASRPSGVNASEAGEPSNLAPIRQHAGSVVARPLLLTLRELAMEARLKMKRRVAEQFGGGEPECPALKTSKF</sequence>
<keyword evidence="3" id="KW-1185">Reference proteome</keyword>
<protein>
    <submittedName>
        <fullName evidence="2">Uncharacterized protein</fullName>
    </submittedName>
</protein>
<evidence type="ECO:0000313" key="3">
    <source>
        <dbReference type="Proteomes" id="UP000821837"/>
    </source>
</evidence>
<feature type="compositionally biased region" description="Basic and acidic residues" evidence="1">
    <location>
        <begin position="89"/>
        <end position="100"/>
    </location>
</feature>
<feature type="compositionally biased region" description="Basic and acidic residues" evidence="1">
    <location>
        <begin position="1"/>
        <end position="11"/>
    </location>
</feature>
<dbReference type="EMBL" id="JABSTV010001983">
    <property type="protein sequence ID" value="KAH7931785.1"/>
    <property type="molecule type" value="Genomic_DNA"/>
</dbReference>
<feature type="region of interest" description="Disordered" evidence="1">
    <location>
        <begin position="1"/>
        <end position="59"/>
    </location>
</feature>
<dbReference type="Proteomes" id="UP000821837">
    <property type="component" value="Unassembled WGS sequence"/>
</dbReference>
<feature type="compositionally biased region" description="Basic and acidic residues" evidence="1">
    <location>
        <begin position="47"/>
        <end position="56"/>
    </location>
</feature>
<feature type="compositionally biased region" description="Polar residues" evidence="1">
    <location>
        <begin position="152"/>
        <end position="164"/>
    </location>
</feature>
<name>A0A9D4P8Z6_RHISA</name>
<organism evidence="2 3">
    <name type="scientific">Rhipicephalus sanguineus</name>
    <name type="common">Brown dog tick</name>
    <name type="synonym">Ixodes sanguineus</name>
    <dbReference type="NCBI Taxonomy" id="34632"/>
    <lineage>
        <taxon>Eukaryota</taxon>
        <taxon>Metazoa</taxon>
        <taxon>Ecdysozoa</taxon>
        <taxon>Arthropoda</taxon>
        <taxon>Chelicerata</taxon>
        <taxon>Arachnida</taxon>
        <taxon>Acari</taxon>
        <taxon>Parasitiformes</taxon>
        <taxon>Ixodida</taxon>
        <taxon>Ixodoidea</taxon>
        <taxon>Ixodidae</taxon>
        <taxon>Rhipicephalinae</taxon>
        <taxon>Rhipicephalus</taxon>
        <taxon>Rhipicephalus</taxon>
    </lineage>
</organism>
<gene>
    <name evidence="2" type="ORF">HPB52_025318</name>
</gene>
<accession>A0A9D4P8Z6</accession>
<feature type="compositionally biased region" description="Polar residues" evidence="1">
    <location>
        <begin position="12"/>
        <end position="39"/>
    </location>
</feature>
<evidence type="ECO:0000256" key="1">
    <source>
        <dbReference type="SAM" id="MobiDB-lite"/>
    </source>
</evidence>
<feature type="region of interest" description="Disordered" evidence="1">
    <location>
        <begin position="74"/>
        <end position="175"/>
    </location>
</feature>
<dbReference type="AlphaFoldDB" id="A0A9D4P8Z6"/>